<protein>
    <submittedName>
        <fullName evidence="3">tRNA 2-selenouridine(34) synthase MnmH</fullName>
        <ecNumber evidence="3">2.5.1.-</ecNumber>
    </submittedName>
</protein>
<evidence type="ECO:0000259" key="2">
    <source>
        <dbReference type="PROSITE" id="PS50206"/>
    </source>
</evidence>
<keyword evidence="3" id="KW-0808">Transferase</keyword>
<dbReference type="SUPFAM" id="SSF52821">
    <property type="entry name" value="Rhodanese/Cell cycle control phosphatase"/>
    <property type="match status" value="1"/>
</dbReference>
<evidence type="ECO:0000256" key="1">
    <source>
        <dbReference type="ARBA" id="ARBA00023266"/>
    </source>
</evidence>
<dbReference type="InterPro" id="IPR017582">
    <property type="entry name" value="SelU"/>
</dbReference>
<dbReference type="InterPro" id="IPR036873">
    <property type="entry name" value="Rhodanese-like_dom_sf"/>
</dbReference>
<dbReference type="PANTHER" id="PTHR30401:SF0">
    <property type="entry name" value="TRNA 2-SELENOURIDINE SYNTHASE"/>
    <property type="match status" value="1"/>
</dbReference>
<dbReference type="RefSeq" id="WP_210598680.1">
    <property type="nucleotide sequence ID" value="NZ_JAGKSQ010000008.1"/>
</dbReference>
<dbReference type="PROSITE" id="PS50206">
    <property type="entry name" value="RHODANESE_3"/>
    <property type="match status" value="1"/>
</dbReference>
<keyword evidence="4" id="KW-1185">Reference proteome</keyword>
<dbReference type="EC" id="2.5.1.-" evidence="3"/>
<proteinExistence type="predicted"/>
<dbReference type="Proteomes" id="UP000678228">
    <property type="component" value="Unassembled WGS sequence"/>
</dbReference>
<keyword evidence="1" id="KW-0711">Selenium</keyword>
<dbReference type="AlphaFoldDB" id="A0A940X180"/>
<evidence type="ECO:0000313" key="3">
    <source>
        <dbReference type="EMBL" id="MBP3952824.1"/>
    </source>
</evidence>
<name>A0A940X180_9BACI</name>
<dbReference type="GO" id="GO:0043828">
    <property type="term" value="F:tRNA 2-selenouridine synthase activity"/>
    <property type="evidence" value="ECO:0007669"/>
    <property type="project" value="InterPro"/>
</dbReference>
<gene>
    <name evidence="3" type="primary">mnmH</name>
    <name evidence="3" type="ORF">J7W16_17010</name>
</gene>
<evidence type="ECO:0000313" key="4">
    <source>
        <dbReference type="Proteomes" id="UP000678228"/>
    </source>
</evidence>
<comment type="caution">
    <text evidence="3">The sequence shown here is derived from an EMBL/GenBank/DDBJ whole genome shotgun (WGS) entry which is preliminary data.</text>
</comment>
<dbReference type="GO" id="GO:0002098">
    <property type="term" value="P:tRNA wobble uridine modification"/>
    <property type="evidence" value="ECO:0007669"/>
    <property type="project" value="InterPro"/>
</dbReference>
<dbReference type="InterPro" id="IPR001763">
    <property type="entry name" value="Rhodanese-like_dom"/>
</dbReference>
<dbReference type="NCBIfam" id="TIGR03167">
    <property type="entry name" value="tRNA_sel_U_synt"/>
    <property type="match status" value="1"/>
</dbReference>
<dbReference type="NCBIfam" id="NF008752">
    <property type="entry name" value="PRK11784.1-4"/>
    <property type="match status" value="1"/>
</dbReference>
<dbReference type="Pfam" id="PF26341">
    <property type="entry name" value="AAA_SelU"/>
    <property type="match status" value="1"/>
</dbReference>
<sequence length="349" mass="40242">MSTVDVKTITLNEVLFQDDLIIDVRSPAEFAEYHIPNAVNIPLFSNEERAKIGTVYKQKSQAEAIELGVSLYGPKLPILYQKVKSLKQKKGESRIVIYCWRGGMRSKTVAGTLGLVGIDCFQLVGGIRSFRKLTQDRLDAESKRERKYIVIAGHTGTRKTEILERLQGEGFPVLDLEGLAAHRGSIFGHIGLTPNSQKQFEYNLTKRLEELKDADTLIIEAESKRIGHIIIPEFILAGKENGIRIELDYPFWSRVEHIYKTYKPEKNEEAINEAITKMNKFLSYELKQELDKLIEEKEYRIVFARLLEYYYDPRYSHSSHTYQSDAIHLSFESIDEAVEKLKMMILRYL</sequence>
<dbReference type="InterPro" id="IPR058840">
    <property type="entry name" value="AAA_SelU"/>
</dbReference>
<dbReference type="PANTHER" id="PTHR30401">
    <property type="entry name" value="TRNA 2-SELENOURIDINE SYNTHASE"/>
    <property type="match status" value="1"/>
</dbReference>
<dbReference type="SMART" id="SM00450">
    <property type="entry name" value="RHOD"/>
    <property type="match status" value="1"/>
</dbReference>
<dbReference type="EMBL" id="JAGKSQ010000008">
    <property type="protein sequence ID" value="MBP3952824.1"/>
    <property type="molecule type" value="Genomic_DNA"/>
</dbReference>
<reference evidence="3" key="1">
    <citation type="submission" date="2021-03" db="EMBL/GenBank/DDBJ databases">
        <title>Bacillus suaedae sp. nov., isolated from Suaeda aralocaspica.</title>
        <authorList>
            <person name="Lei R.F.R."/>
        </authorList>
    </citation>
    <scope>NUCLEOTIDE SEQUENCE</scope>
    <source>
        <strain evidence="3">YZJH907-2</strain>
    </source>
</reference>
<dbReference type="Pfam" id="PF00581">
    <property type="entry name" value="Rhodanese"/>
    <property type="match status" value="1"/>
</dbReference>
<feature type="domain" description="Rhodanese" evidence="2">
    <location>
        <begin position="15"/>
        <end position="139"/>
    </location>
</feature>
<dbReference type="NCBIfam" id="NF008750">
    <property type="entry name" value="PRK11784.1-2"/>
    <property type="match status" value="1"/>
</dbReference>
<accession>A0A940X180</accession>
<organism evidence="3 4">
    <name type="scientific">Halalkalibacter suaedae</name>
    <dbReference type="NCBI Taxonomy" id="2822140"/>
    <lineage>
        <taxon>Bacteria</taxon>
        <taxon>Bacillati</taxon>
        <taxon>Bacillota</taxon>
        <taxon>Bacilli</taxon>
        <taxon>Bacillales</taxon>
        <taxon>Bacillaceae</taxon>
        <taxon>Halalkalibacter</taxon>
    </lineage>
</organism>
<dbReference type="Gene3D" id="3.40.250.10">
    <property type="entry name" value="Rhodanese-like domain"/>
    <property type="match status" value="1"/>
</dbReference>